<dbReference type="PANTHER" id="PTHR47971">
    <property type="entry name" value="KINESIN-RELATED PROTEIN 6"/>
    <property type="match status" value="1"/>
</dbReference>
<evidence type="ECO:0000256" key="5">
    <source>
        <dbReference type="ARBA" id="ARBA00022840"/>
    </source>
</evidence>
<dbReference type="Pfam" id="PF00225">
    <property type="entry name" value="Kinesin"/>
    <property type="match status" value="1"/>
</dbReference>
<organism evidence="10 11">
    <name type="scientific">Trichinella pseudospiralis</name>
    <name type="common">Parasitic roundworm</name>
    <dbReference type="NCBI Taxonomy" id="6337"/>
    <lineage>
        <taxon>Eukaryota</taxon>
        <taxon>Metazoa</taxon>
        <taxon>Ecdysozoa</taxon>
        <taxon>Nematoda</taxon>
        <taxon>Enoplea</taxon>
        <taxon>Dorylaimia</taxon>
        <taxon>Trichinellida</taxon>
        <taxon>Trichinellidae</taxon>
        <taxon>Trichinella</taxon>
    </lineage>
</organism>
<keyword evidence="11" id="KW-1185">Reference proteome</keyword>
<dbReference type="GO" id="GO:0005874">
    <property type="term" value="C:microtubule"/>
    <property type="evidence" value="ECO:0007669"/>
    <property type="project" value="UniProtKB-KW"/>
</dbReference>
<keyword evidence="4" id="KW-0547">Nucleotide-binding</keyword>
<dbReference type="Gene3D" id="3.40.850.10">
    <property type="entry name" value="Kinesin motor domain"/>
    <property type="match status" value="1"/>
</dbReference>
<dbReference type="InterPro" id="IPR027417">
    <property type="entry name" value="P-loop_NTPase"/>
</dbReference>
<dbReference type="GO" id="GO:0007019">
    <property type="term" value="P:microtubule depolymerization"/>
    <property type="evidence" value="ECO:0007669"/>
    <property type="project" value="TreeGrafter"/>
</dbReference>
<gene>
    <name evidence="10" type="primary">Klp10A</name>
    <name evidence="10" type="ORF">T4B_12310</name>
</gene>
<comment type="caution">
    <text evidence="8">Lacks conserved residue(s) required for the propagation of feature annotation.</text>
</comment>
<keyword evidence="2" id="KW-0963">Cytoplasm</keyword>
<evidence type="ECO:0000256" key="1">
    <source>
        <dbReference type="ARBA" id="ARBA00004245"/>
    </source>
</evidence>
<evidence type="ECO:0000256" key="7">
    <source>
        <dbReference type="ARBA" id="ARBA00023212"/>
    </source>
</evidence>
<dbReference type="EMBL" id="JYDS01002621">
    <property type="protein sequence ID" value="KRY97152.1"/>
    <property type="molecule type" value="Genomic_DNA"/>
</dbReference>
<sequence length="106" mass="12070">MSGSVEGKHLNVNSGIYGKTVQDIFHLLNYEYYQLNLQISCCFFEIYGEKVNDLLNNKQLLKVFEDGKGEEVVVDNEEEVFKLLKKGSDLRSSGQTSMNRSSSRSH</sequence>
<reference evidence="10 11" key="1">
    <citation type="submission" date="2015-01" db="EMBL/GenBank/DDBJ databases">
        <title>Evolution of Trichinella species and genotypes.</title>
        <authorList>
            <person name="Korhonen P.K."/>
            <person name="Edoardo P."/>
            <person name="Giuseppe L.R."/>
            <person name="Gasser R.B."/>
        </authorList>
    </citation>
    <scope>NUCLEOTIDE SEQUENCE [LARGE SCALE GENOMIC DNA]</scope>
    <source>
        <strain evidence="10">ISS588</strain>
    </source>
</reference>
<comment type="caution">
    <text evidence="10">The sequence shown here is derived from an EMBL/GenBank/DDBJ whole genome shotgun (WGS) entry which is preliminary data.</text>
</comment>
<evidence type="ECO:0000313" key="10">
    <source>
        <dbReference type="EMBL" id="KRY97152.1"/>
    </source>
</evidence>
<name>A0A0V1GG78_TRIPS</name>
<dbReference type="GO" id="GO:0003777">
    <property type="term" value="F:microtubule motor activity"/>
    <property type="evidence" value="ECO:0007669"/>
    <property type="project" value="InterPro"/>
</dbReference>
<feature type="domain" description="Kinesin motor" evidence="9">
    <location>
        <begin position="1"/>
        <end position="106"/>
    </location>
</feature>
<comment type="subcellular location">
    <subcellularLocation>
        <location evidence="1">Cytoplasm</location>
        <location evidence="1">Cytoskeleton</location>
    </subcellularLocation>
</comment>
<evidence type="ECO:0000259" key="9">
    <source>
        <dbReference type="PROSITE" id="PS50067"/>
    </source>
</evidence>
<evidence type="ECO:0000313" key="11">
    <source>
        <dbReference type="Proteomes" id="UP000054805"/>
    </source>
</evidence>
<dbReference type="PANTHER" id="PTHR47971:SF8">
    <property type="entry name" value="KINESIN-LIKE PROTEIN"/>
    <property type="match status" value="1"/>
</dbReference>
<evidence type="ECO:0000256" key="8">
    <source>
        <dbReference type="PROSITE-ProRule" id="PRU00283"/>
    </source>
</evidence>
<dbReference type="AlphaFoldDB" id="A0A0V1GG78"/>
<keyword evidence="6" id="KW-0505">Motor protein</keyword>
<comment type="similarity">
    <text evidence="8">Belongs to the TRAFAC class myosin-kinesin ATPase superfamily. Kinesin family.</text>
</comment>
<dbReference type="InterPro" id="IPR027640">
    <property type="entry name" value="Kinesin-like_fam"/>
</dbReference>
<proteinExistence type="inferred from homology"/>
<keyword evidence="3" id="KW-0493">Microtubule</keyword>
<accession>A0A0V1GG78</accession>
<dbReference type="GO" id="GO:0007018">
    <property type="term" value="P:microtubule-based movement"/>
    <property type="evidence" value="ECO:0007669"/>
    <property type="project" value="InterPro"/>
</dbReference>
<dbReference type="GO" id="GO:0008017">
    <property type="term" value="F:microtubule binding"/>
    <property type="evidence" value="ECO:0007669"/>
    <property type="project" value="InterPro"/>
</dbReference>
<dbReference type="GO" id="GO:0005524">
    <property type="term" value="F:ATP binding"/>
    <property type="evidence" value="ECO:0007669"/>
    <property type="project" value="UniProtKB-KW"/>
</dbReference>
<keyword evidence="5" id="KW-0067">ATP-binding</keyword>
<dbReference type="SUPFAM" id="SSF52540">
    <property type="entry name" value="P-loop containing nucleoside triphosphate hydrolases"/>
    <property type="match status" value="1"/>
</dbReference>
<evidence type="ECO:0000256" key="6">
    <source>
        <dbReference type="ARBA" id="ARBA00023175"/>
    </source>
</evidence>
<dbReference type="PROSITE" id="PS50067">
    <property type="entry name" value="KINESIN_MOTOR_2"/>
    <property type="match status" value="1"/>
</dbReference>
<evidence type="ECO:0000256" key="3">
    <source>
        <dbReference type="ARBA" id="ARBA00022701"/>
    </source>
</evidence>
<evidence type="ECO:0000256" key="4">
    <source>
        <dbReference type="ARBA" id="ARBA00022741"/>
    </source>
</evidence>
<dbReference type="InterPro" id="IPR036961">
    <property type="entry name" value="Kinesin_motor_dom_sf"/>
</dbReference>
<dbReference type="InterPro" id="IPR001752">
    <property type="entry name" value="Kinesin_motor_dom"/>
</dbReference>
<dbReference type="Proteomes" id="UP000054805">
    <property type="component" value="Unassembled WGS sequence"/>
</dbReference>
<feature type="non-terminal residue" evidence="10">
    <location>
        <position position="106"/>
    </location>
</feature>
<evidence type="ECO:0000256" key="2">
    <source>
        <dbReference type="ARBA" id="ARBA00022490"/>
    </source>
</evidence>
<keyword evidence="7" id="KW-0206">Cytoskeleton</keyword>
<protein>
    <submittedName>
        <fullName evidence="10">Kinesin-like protein Klp10A</fullName>
    </submittedName>
</protein>